<keyword evidence="9 11" id="KW-0675">Receptor</keyword>
<evidence type="ECO:0000256" key="10">
    <source>
        <dbReference type="ARBA" id="ARBA00023242"/>
    </source>
</evidence>
<evidence type="ECO:0000259" key="14">
    <source>
        <dbReference type="PROSITE" id="PS51843"/>
    </source>
</evidence>
<keyword evidence="16" id="KW-1185">Reference proteome</keyword>
<evidence type="ECO:0000313" key="15">
    <source>
        <dbReference type="EMBL" id="KAK0405134.1"/>
    </source>
</evidence>
<organism evidence="15 16">
    <name type="scientific">Steinernema hermaphroditum</name>
    <dbReference type="NCBI Taxonomy" id="289476"/>
    <lineage>
        <taxon>Eukaryota</taxon>
        <taxon>Metazoa</taxon>
        <taxon>Ecdysozoa</taxon>
        <taxon>Nematoda</taxon>
        <taxon>Chromadorea</taxon>
        <taxon>Rhabditida</taxon>
        <taxon>Tylenchina</taxon>
        <taxon>Panagrolaimomorpha</taxon>
        <taxon>Strongyloidoidea</taxon>
        <taxon>Steinernematidae</taxon>
        <taxon>Steinernema</taxon>
    </lineage>
</organism>
<accession>A0AA39HGW3</accession>
<dbReference type="GO" id="GO:0003700">
    <property type="term" value="F:DNA-binding transcription factor activity"/>
    <property type="evidence" value="ECO:0007669"/>
    <property type="project" value="InterPro"/>
</dbReference>
<comment type="caution">
    <text evidence="15">The sequence shown here is derived from an EMBL/GenBank/DDBJ whole genome shotgun (WGS) entry which is preliminary data.</text>
</comment>
<dbReference type="Proteomes" id="UP001175271">
    <property type="component" value="Unassembled WGS sequence"/>
</dbReference>
<dbReference type="InterPro" id="IPR000536">
    <property type="entry name" value="Nucl_hrmn_rcpt_lig-bd"/>
</dbReference>
<dbReference type="Gene3D" id="3.30.50.10">
    <property type="entry name" value="Erythroid Transcription Factor GATA-1, subunit A"/>
    <property type="match status" value="1"/>
</dbReference>
<dbReference type="PROSITE" id="PS51843">
    <property type="entry name" value="NR_LBD"/>
    <property type="match status" value="1"/>
</dbReference>
<dbReference type="InterPro" id="IPR013088">
    <property type="entry name" value="Znf_NHR/GATA"/>
</dbReference>
<keyword evidence="10 11" id="KW-0539">Nucleus</keyword>
<feature type="domain" description="NR LBD" evidence="14">
    <location>
        <begin position="212"/>
        <end position="470"/>
    </location>
</feature>
<sequence>MPAQPSFLCLVCGDKSGGQHFGAEVCRACAAFFRRTIARKMKYICRYDDNCEVNKALRCMCRSCRLKKCYRVGMNPNVVQSPRVPAQPPSARPQRRVSSESCEKAKSIEAQPLRSRHHSVADGYAASVAPPPTSVPLQIEQPLITYETSEVSSTTTHIEYWGDVHSPASSAESADAKNVVINILMKKDDTLAFTPCPTARPTLTRLLLAYKRLVERRDAAYFSETTEFLNEYLYLARKRTYHEVPSINLSTWMKMNRMEIEMIADMVTADDCFRNIPTHDKMIIFKNFWISFLVFERTFETYRVLGTELHDPRMVMCSGEIIDVDKVHYDVPPELSDMSGAQLHGMIRPWTRFCNRTMMNPVKQLEPSEEELMFVSGIMLWSVPEGSAETAHLSPETHQIAKEMVRRLYDELFHYYKFECKMDNYVYRVSELMKLISLTERTVESRKDDIMLTKMFNIFKLDIFMAELFQ</sequence>
<dbReference type="GO" id="GO:0005634">
    <property type="term" value="C:nucleus"/>
    <property type="evidence" value="ECO:0007669"/>
    <property type="project" value="UniProtKB-SubCell"/>
</dbReference>
<evidence type="ECO:0000256" key="2">
    <source>
        <dbReference type="ARBA" id="ARBA00005993"/>
    </source>
</evidence>
<dbReference type="GO" id="GO:0008270">
    <property type="term" value="F:zinc ion binding"/>
    <property type="evidence" value="ECO:0007669"/>
    <property type="project" value="UniProtKB-KW"/>
</dbReference>
<comment type="subcellular location">
    <subcellularLocation>
        <location evidence="1 11">Nucleus</location>
    </subcellularLocation>
</comment>
<dbReference type="PROSITE" id="PS00031">
    <property type="entry name" value="NUCLEAR_REC_DBD_1"/>
    <property type="match status" value="1"/>
</dbReference>
<keyword evidence="5 11" id="KW-0862">Zinc</keyword>
<dbReference type="SUPFAM" id="SSF48508">
    <property type="entry name" value="Nuclear receptor ligand-binding domain"/>
    <property type="match status" value="1"/>
</dbReference>
<dbReference type="Pfam" id="PF00105">
    <property type="entry name" value="zf-C4"/>
    <property type="match status" value="1"/>
</dbReference>
<dbReference type="SMART" id="SM00399">
    <property type="entry name" value="ZnF_C4"/>
    <property type="match status" value="1"/>
</dbReference>
<comment type="similarity">
    <text evidence="2 11">Belongs to the nuclear hormone receptor family.</text>
</comment>
<dbReference type="AlphaFoldDB" id="A0AA39HGW3"/>
<dbReference type="InterPro" id="IPR035500">
    <property type="entry name" value="NHR-like_dom_sf"/>
</dbReference>
<evidence type="ECO:0000256" key="3">
    <source>
        <dbReference type="ARBA" id="ARBA00022723"/>
    </source>
</evidence>
<evidence type="ECO:0008006" key="17">
    <source>
        <dbReference type="Google" id="ProtNLM"/>
    </source>
</evidence>
<keyword evidence="3 11" id="KW-0479">Metal-binding</keyword>
<keyword evidence="8 11" id="KW-0804">Transcription</keyword>
<dbReference type="Gene3D" id="1.10.565.10">
    <property type="entry name" value="Retinoid X Receptor"/>
    <property type="match status" value="1"/>
</dbReference>
<dbReference type="EMBL" id="JAUCMV010000004">
    <property type="protein sequence ID" value="KAK0405134.1"/>
    <property type="molecule type" value="Genomic_DNA"/>
</dbReference>
<gene>
    <name evidence="15" type="ORF">QR680_017813</name>
</gene>
<keyword evidence="4 11" id="KW-0863">Zinc-finger</keyword>
<evidence type="ECO:0000256" key="8">
    <source>
        <dbReference type="ARBA" id="ARBA00023163"/>
    </source>
</evidence>
<feature type="region of interest" description="Disordered" evidence="12">
    <location>
        <begin position="80"/>
        <end position="103"/>
    </location>
</feature>
<evidence type="ECO:0000259" key="13">
    <source>
        <dbReference type="PROSITE" id="PS51030"/>
    </source>
</evidence>
<evidence type="ECO:0000313" key="16">
    <source>
        <dbReference type="Proteomes" id="UP001175271"/>
    </source>
</evidence>
<evidence type="ECO:0000256" key="1">
    <source>
        <dbReference type="ARBA" id="ARBA00004123"/>
    </source>
</evidence>
<feature type="domain" description="Nuclear receptor" evidence="13">
    <location>
        <begin position="6"/>
        <end position="81"/>
    </location>
</feature>
<reference evidence="15" key="1">
    <citation type="submission" date="2023-06" db="EMBL/GenBank/DDBJ databases">
        <title>Genomic analysis of the entomopathogenic nematode Steinernema hermaphroditum.</title>
        <authorList>
            <person name="Schwarz E.M."/>
            <person name="Heppert J.K."/>
            <person name="Baniya A."/>
            <person name="Schwartz H.T."/>
            <person name="Tan C.-H."/>
            <person name="Antoshechkin I."/>
            <person name="Sternberg P.W."/>
            <person name="Goodrich-Blair H."/>
            <person name="Dillman A.R."/>
        </authorList>
    </citation>
    <scope>NUCLEOTIDE SEQUENCE</scope>
    <source>
        <strain evidence="15">PS9179</strain>
        <tissue evidence="15">Whole animal</tissue>
    </source>
</reference>
<proteinExistence type="inferred from homology"/>
<evidence type="ECO:0000256" key="9">
    <source>
        <dbReference type="ARBA" id="ARBA00023170"/>
    </source>
</evidence>
<dbReference type="PANTHER" id="PTHR46011">
    <property type="entry name" value="NUCLEAR HORMONE RECEPTOR FAMILY MEMBER NHR-86-RELATED"/>
    <property type="match status" value="1"/>
</dbReference>
<keyword evidence="6 11" id="KW-0805">Transcription regulation</keyword>
<dbReference type="PROSITE" id="PS51030">
    <property type="entry name" value="NUCLEAR_REC_DBD_2"/>
    <property type="match status" value="1"/>
</dbReference>
<dbReference type="CDD" id="cd06960">
    <property type="entry name" value="NR_DBD_HNF4A"/>
    <property type="match status" value="1"/>
</dbReference>
<dbReference type="GO" id="GO:0000978">
    <property type="term" value="F:RNA polymerase II cis-regulatory region sequence-specific DNA binding"/>
    <property type="evidence" value="ECO:0007669"/>
    <property type="project" value="InterPro"/>
</dbReference>
<evidence type="ECO:0000256" key="12">
    <source>
        <dbReference type="SAM" id="MobiDB-lite"/>
    </source>
</evidence>
<evidence type="ECO:0000256" key="5">
    <source>
        <dbReference type="ARBA" id="ARBA00022833"/>
    </source>
</evidence>
<evidence type="ECO:0000256" key="4">
    <source>
        <dbReference type="ARBA" id="ARBA00022771"/>
    </source>
</evidence>
<dbReference type="PRINTS" id="PR00047">
    <property type="entry name" value="STROIDFINGER"/>
</dbReference>
<evidence type="ECO:0000256" key="11">
    <source>
        <dbReference type="RuleBase" id="RU004334"/>
    </source>
</evidence>
<dbReference type="SMART" id="SM00430">
    <property type="entry name" value="HOLI"/>
    <property type="match status" value="1"/>
</dbReference>
<dbReference type="InterPro" id="IPR001628">
    <property type="entry name" value="Znf_hrmn_rcpt"/>
</dbReference>
<evidence type="ECO:0000256" key="6">
    <source>
        <dbReference type="ARBA" id="ARBA00023015"/>
    </source>
</evidence>
<dbReference type="Pfam" id="PF00104">
    <property type="entry name" value="Hormone_recep"/>
    <property type="match status" value="1"/>
</dbReference>
<evidence type="ECO:0000256" key="7">
    <source>
        <dbReference type="ARBA" id="ARBA00023125"/>
    </source>
</evidence>
<name>A0AA39HGW3_9BILA</name>
<protein>
    <recommendedName>
        <fullName evidence="17">Nuclear receptor domain-containing protein</fullName>
    </recommendedName>
</protein>
<dbReference type="PANTHER" id="PTHR46011:SF32">
    <property type="entry name" value="NUCLEAR HORMONE RECEPTOR FAMILY"/>
    <property type="match status" value="1"/>
</dbReference>
<dbReference type="SUPFAM" id="SSF57716">
    <property type="entry name" value="Glucocorticoid receptor-like (DNA-binding domain)"/>
    <property type="match status" value="1"/>
</dbReference>
<dbReference type="InterPro" id="IPR049636">
    <property type="entry name" value="HNF4-like_DBD"/>
</dbReference>
<keyword evidence="7 11" id="KW-0238">DNA-binding</keyword>